<dbReference type="AlphaFoldDB" id="R7U9M2"/>
<dbReference type="STRING" id="283909.R7U9M2"/>
<evidence type="ECO:0000313" key="8">
    <source>
        <dbReference type="Proteomes" id="UP000014760"/>
    </source>
</evidence>
<organism evidence="6">
    <name type="scientific">Capitella teleta</name>
    <name type="common">Polychaete worm</name>
    <dbReference type="NCBI Taxonomy" id="283909"/>
    <lineage>
        <taxon>Eukaryota</taxon>
        <taxon>Metazoa</taxon>
        <taxon>Spiralia</taxon>
        <taxon>Lophotrochozoa</taxon>
        <taxon>Annelida</taxon>
        <taxon>Polychaeta</taxon>
        <taxon>Sedentaria</taxon>
        <taxon>Scolecida</taxon>
        <taxon>Capitellidae</taxon>
        <taxon>Capitella</taxon>
    </lineage>
</organism>
<evidence type="ECO:0000256" key="3">
    <source>
        <dbReference type="PROSITE-ProRule" id="PRU00175"/>
    </source>
</evidence>
<dbReference type="PROSITE" id="PS50089">
    <property type="entry name" value="ZF_RING_2"/>
    <property type="match status" value="1"/>
</dbReference>
<evidence type="ECO:0000313" key="7">
    <source>
        <dbReference type="EnsemblMetazoa" id="CapteP219208"/>
    </source>
</evidence>
<reference evidence="8" key="1">
    <citation type="submission" date="2012-12" db="EMBL/GenBank/DDBJ databases">
        <authorList>
            <person name="Hellsten U."/>
            <person name="Grimwood J."/>
            <person name="Chapman J.A."/>
            <person name="Shapiro H."/>
            <person name="Aerts A."/>
            <person name="Otillar R.P."/>
            <person name="Terry A.Y."/>
            <person name="Boore J.L."/>
            <person name="Simakov O."/>
            <person name="Marletaz F."/>
            <person name="Cho S.-J."/>
            <person name="Edsinger-Gonzales E."/>
            <person name="Havlak P."/>
            <person name="Kuo D.-H."/>
            <person name="Larsson T."/>
            <person name="Lv J."/>
            <person name="Arendt D."/>
            <person name="Savage R."/>
            <person name="Osoegawa K."/>
            <person name="de Jong P."/>
            <person name="Lindberg D.R."/>
            <person name="Seaver E.C."/>
            <person name="Weisblat D.A."/>
            <person name="Putnam N.H."/>
            <person name="Grigoriev I.V."/>
            <person name="Rokhsar D.S."/>
        </authorList>
    </citation>
    <scope>NUCLEOTIDE SEQUENCE</scope>
    <source>
        <strain evidence="8">I ESC-2004</strain>
    </source>
</reference>
<name>R7U9M2_CAPTE</name>
<gene>
    <name evidence="6" type="ORF">CAPTEDRAFT_219208</name>
</gene>
<keyword evidence="4" id="KW-0812">Transmembrane</keyword>
<reference evidence="7" key="3">
    <citation type="submission" date="2015-06" db="UniProtKB">
        <authorList>
            <consortium name="EnsemblMetazoa"/>
        </authorList>
    </citation>
    <scope>IDENTIFICATION</scope>
</reference>
<sequence>MDIMSTPELVVSDSIIALLLCLIFTVIFFVIKSHMNLDDVIDDDVRITTGIPQQVMGHVFNPLSLKILDPATASITDGIKLELTSKCASWVRVFWGVSIREVYPIIYAEWAEFCSSFSGDNFLEGISLKRDEFIFPEPVTGKILELQVDSEELDLGAPPRARYPLVVMVIDMDVLERPLEDVLTLQQIACVVHLFHVRDSHCSAESHAFAQYVRTPAGHPFNLKPLYVTQGDGDLSPQTQCVVCISTAVQRVIMPCRHACVCSECFGRLPRCPMCQGHITSFFPLNSS</sequence>
<dbReference type="PANTHER" id="PTHR15379">
    <property type="entry name" value="CELL GROWTH REGULATOR WITH RING FINGER DOMAIN PROTEIN 1"/>
    <property type="match status" value="1"/>
</dbReference>
<keyword evidence="1 3" id="KW-0479">Metal-binding</keyword>
<dbReference type="Gene3D" id="3.30.40.10">
    <property type="entry name" value="Zinc/RING finger domain, C3HC4 (zinc finger)"/>
    <property type="match status" value="1"/>
</dbReference>
<dbReference type="PANTHER" id="PTHR15379:SF2">
    <property type="entry name" value="CELL GROWTH REGULATOR WITH RING FINGER DOMAIN PROTEIN 1"/>
    <property type="match status" value="1"/>
</dbReference>
<evidence type="ECO:0000313" key="6">
    <source>
        <dbReference type="EMBL" id="ELU00498.1"/>
    </source>
</evidence>
<dbReference type="OMA" id="MIHIPDR"/>
<keyword evidence="4" id="KW-0472">Membrane</keyword>
<dbReference type="InterPro" id="IPR042496">
    <property type="entry name" value="CGRF1"/>
</dbReference>
<feature type="domain" description="RING-type" evidence="5">
    <location>
        <begin position="241"/>
        <end position="276"/>
    </location>
</feature>
<evidence type="ECO:0000256" key="1">
    <source>
        <dbReference type="ARBA" id="ARBA00022771"/>
    </source>
</evidence>
<dbReference type="GO" id="GO:0008270">
    <property type="term" value="F:zinc ion binding"/>
    <property type="evidence" value="ECO:0007669"/>
    <property type="project" value="UniProtKB-KW"/>
</dbReference>
<dbReference type="HOGENOM" id="CLU_053217_0_0_1"/>
<dbReference type="Proteomes" id="UP000014760">
    <property type="component" value="Unassembled WGS sequence"/>
</dbReference>
<dbReference type="Pfam" id="PF13920">
    <property type="entry name" value="zf-C3HC4_3"/>
    <property type="match status" value="1"/>
</dbReference>
<dbReference type="OrthoDB" id="6287206at2759"/>
<protein>
    <recommendedName>
        <fullName evidence="5">RING-type domain-containing protein</fullName>
    </recommendedName>
</protein>
<reference evidence="6 8" key="2">
    <citation type="journal article" date="2013" name="Nature">
        <title>Insights into bilaterian evolution from three spiralian genomes.</title>
        <authorList>
            <person name="Simakov O."/>
            <person name="Marletaz F."/>
            <person name="Cho S.J."/>
            <person name="Edsinger-Gonzales E."/>
            <person name="Havlak P."/>
            <person name="Hellsten U."/>
            <person name="Kuo D.H."/>
            <person name="Larsson T."/>
            <person name="Lv J."/>
            <person name="Arendt D."/>
            <person name="Savage R."/>
            <person name="Osoegawa K."/>
            <person name="de Jong P."/>
            <person name="Grimwood J."/>
            <person name="Chapman J.A."/>
            <person name="Shapiro H."/>
            <person name="Aerts A."/>
            <person name="Otillar R.P."/>
            <person name="Terry A.Y."/>
            <person name="Boore J.L."/>
            <person name="Grigoriev I.V."/>
            <person name="Lindberg D.R."/>
            <person name="Seaver E.C."/>
            <person name="Weisblat D.A."/>
            <person name="Putnam N.H."/>
            <person name="Rokhsar D.S."/>
        </authorList>
    </citation>
    <scope>NUCLEOTIDE SEQUENCE</scope>
    <source>
        <strain evidence="6 8">I ESC-2004</strain>
    </source>
</reference>
<keyword evidence="2" id="KW-0862">Zinc</keyword>
<dbReference type="EMBL" id="KB305961">
    <property type="protein sequence ID" value="ELU00498.1"/>
    <property type="molecule type" value="Genomic_DNA"/>
</dbReference>
<feature type="transmembrane region" description="Helical" evidence="4">
    <location>
        <begin position="14"/>
        <end position="31"/>
    </location>
</feature>
<dbReference type="GO" id="GO:0030308">
    <property type="term" value="P:negative regulation of cell growth"/>
    <property type="evidence" value="ECO:0007669"/>
    <property type="project" value="TreeGrafter"/>
</dbReference>
<dbReference type="InterPro" id="IPR013083">
    <property type="entry name" value="Znf_RING/FYVE/PHD"/>
</dbReference>
<evidence type="ECO:0000259" key="5">
    <source>
        <dbReference type="PROSITE" id="PS50089"/>
    </source>
</evidence>
<evidence type="ECO:0000256" key="2">
    <source>
        <dbReference type="ARBA" id="ARBA00022833"/>
    </source>
</evidence>
<proteinExistence type="predicted"/>
<evidence type="ECO:0000256" key="4">
    <source>
        <dbReference type="SAM" id="Phobius"/>
    </source>
</evidence>
<keyword evidence="4" id="KW-1133">Transmembrane helix</keyword>
<accession>R7U9M2</accession>
<dbReference type="EnsemblMetazoa" id="CapteT219208">
    <property type="protein sequence ID" value="CapteP219208"/>
    <property type="gene ID" value="CapteG219208"/>
</dbReference>
<dbReference type="EMBL" id="AMQN01009690">
    <property type="status" value="NOT_ANNOTATED_CDS"/>
    <property type="molecule type" value="Genomic_DNA"/>
</dbReference>
<dbReference type="CDD" id="cd16787">
    <property type="entry name" value="mRING-HC-C3HC5_CGRF1"/>
    <property type="match status" value="1"/>
</dbReference>
<dbReference type="SUPFAM" id="SSF57850">
    <property type="entry name" value="RING/U-box"/>
    <property type="match status" value="1"/>
</dbReference>
<keyword evidence="8" id="KW-1185">Reference proteome</keyword>
<dbReference type="InterPro" id="IPR001841">
    <property type="entry name" value="Znf_RING"/>
</dbReference>
<keyword evidence="1 3" id="KW-0863">Zinc-finger</keyword>